<gene>
    <name evidence="9" type="ORF">LI90_910</name>
    <name evidence="10" type="ORF">TH66_03985</name>
    <name evidence="11" type="ORF">TR74_14315</name>
</gene>
<dbReference type="Proteomes" id="UP000070598">
    <property type="component" value="Unassembled WGS sequence"/>
</dbReference>
<dbReference type="InterPro" id="IPR003369">
    <property type="entry name" value="TatA/B/E"/>
</dbReference>
<dbReference type="GO" id="GO:0016020">
    <property type="term" value="C:membrane"/>
    <property type="evidence" value="ECO:0007669"/>
    <property type="project" value="UniProtKB-ARBA"/>
</dbReference>
<reference evidence="13" key="1">
    <citation type="submission" date="2015-02" db="EMBL/GenBank/DDBJ databases">
        <title>Physiological reanalysis, assessment of diazotrophy, and genome sequences of multiple isolates of Streptomyces thermoautotrophicus.</title>
        <authorList>
            <person name="MacKellar D.C."/>
            <person name="Lieber L."/>
            <person name="Norman J."/>
            <person name="Bolger A."/>
            <person name="Tobin C."/>
            <person name="Murray J.W."/>
            <person name="Friesen M."/>
            <person name="Prell J."/>
        </authorList>
    </citation>
    <scope>NUCLEOTIDE SEQUENCE [LARGE SCALE GENOMIC DNA]</scope>
    <source>
        <strain evidence="13">UBT1</strain>
    </source>
</reference>
<dbReference type="RefSeq" id="WP_066884486.1">
    <property type="nucleotide sequence ID" value="NZ_CP171739.1"/>
</dbReference>
<dbReference type="EMBL" id="JYIJ01000013">
    <property type="protein sequence ID" value="KWX04956.1"/>
    <property type="molecule type" value="Genomic_DNA"/>
</dbReference>
<keyword evidence="6" id="KW-0811">Translocation</keyword>
<evidence type="ECO:0000256" key="4">
    <source>
        <dbReference type="ARBA" id="ARBA00022927"/>
    </source>
</evidence>
<evidence type="ECO:0000313" key="13">
    <source>
        <dbReference type="Proteomes" id="UP000070598"/>
    </source>
</evidence>
<dbReference type="NCBIfam" id="NF002377">
    <property type="entry name" value="PRK01371.1-4"/>
    <property type="match status" value="1"/>
</dbReference>
<feature type="compositionally biased region" description="Basic and acidic residues" evidence="8">
    <location>
        <begin position="94"/>
        <end position="105"/>
    </location>
</feature>
<dbReference type="OrthoDB" id="3267321at2"/>
<evidence type="ECO:0000256" key="3">
    <source>
        <dbReference type="ARBA" id="ARBA00022692"/>
    </source>
</evidence>
<name>A0A132NEP9_9ACTN</name>
<dbReference type="EMBL" id="JYIK01000964">
    <property type="protein sequence ID" value="KWX08591.1"/>
    <property type="molecule type" value="Genomic_DNA"/>
</dbReference>
<dbReference type="Proteomes" id="UP000070188">
    <property type="component" value="Unassembled WGS sequence"/>
</dbReference>
<evidence type="ECO:0000313" key="9">
    <source>
        <dbReference type="EMBL" id="KWW99276.1"/>
    </source>
</evidence>
<keyword evidence="5" id="KW-1133">Transmembrane helix</keyword>
<evidence type="ECO:0000313" key="12">
    <source>
        <dbReference type="Proteomes" id="UP000070188"/>
    </source>
</evidence>
<comment type="caution">
    <text evidence="11">The sequence shown here is derived from an EMBL/GenBank/DDBJ whole genome shotgun (WGS) entry which is preliminary data.</text>
</comment>
<dbReference type="Proteomes" id="UP000070659">
    <property type="component" value="Unassembled WGS sequence"/>
</dbReference>
<evidence type="ECO:0000313" key="10">
    <source>
        <dbReference type="EMBL" id="KWX04956.1"/>
    </source>
</evidence>
<dbReference type="Gene3D" id="1.20.5.3310">
    <property type="match status" value="1"/>
</dbReference>
<keyword evidence="12" id="KW-1185">Reference proteome</keyword>
<evidence type="ECO:0000313" key="14">
    <source>
        <dbReference type="Proteomes" id="UP000070659"/>
    </source>
</evidence>
<protein>
    <submittedName>
        <fullName evidence="9">Sec-independent protein translocase protein TatB</fullName>
    </submittedName>
</protein>
<dbReference type="GO" id="GO:0015031">
    <property type="term" value="P:protein transport"/>
    <property type="evidence" value="ECO:0007669"/>
    <property type="project" value="UniProtKB-KW"/>
</dbReference>
<dbReference type="PRINTS" id="PR01506">
    <property type="entry name" value="TATBPROTEIN"/>
</dbReference>
<evidence type="ECO:0000256" key="7">
    <source>
        <dbReference type="ARBA" id="ARBA00023136"/>
    </source>
</evidence>
<dbReference type="STRING" id="1469144.LI90_910"/>
<evidence type="ECO:0000256" key="5">
    <source>
        <dbReference type="ARBA" id="ARBA00022989"/>
    </source>
</evidence>
<dbReference type="AlphaFoldDB" id="A0A132NEP9"/>
<dbReference type="PATRIC" id="fig|1469144.10.peg.1027"/>
<accession>A0A132NEP9</accession>
<dbReference type="EMBL" id="LAXD01000001">
    <property type="protein sequence ID" value="KWW99276.1"/>
    <property type="molecule type" value="Genomic_DNA"/>
</dbReference>
<proteinExistence type="predicted"/>
<feature type="region of interest" description="Disordered" evidence="8">
    <location>
        <begin position="94"/>
        <end position="126"/>
    </location>
</feature>
<reference evidence="12" key="4">
    <citation type="submission" date="2015-04" db="EMBL/GenBank/DDBJ databases">
        <title>Physiological reanalysis, assessment of diazotrophy, and genome sequences of multiple isolates of Streptomyces thermoautotrophicus.</title>
        <authorList>
            <person name="MacKellar D.C."/>
            <person name="Lieber L."/>
            <person name="Norman J."/>
            <person name="Bolger A."/>
            <person name="Tobin C."/>
            <person name="Murray J.W."/>
            <person name="Chang R."/>
            <person name="Ford T."/>
            <person name="Nguyen P.Q."/>
            <person name="Woodward J."/>
            <person name="Permingeat H."/>
            <person name="Joshi N.S."/>
            <person name="Silver P.A."/>
            <person name="Usadel B."/>
            <person name="Rutherford A.W."/>
            <person name="Friesen M."/>
            <person name="Prell J."/>
        </authorList>
    </citation>
    <scope>NUCLEOTIDE SEQUENCE [LARGE SCALE GENOMIC DNA]</scope>
    <source>
        <strain evidence="12">H1</strain>
    </source>
</reference>
<reference evidence="9" key="3">
    <citation type="submission" date="2015-04" db="EMBL/GenBank/DDBJ databases">
        <title>Physiological reanalysis, assessment of diazotrophy, and genome sequences of multiple isolates of Streptomyces thermoautotrophicus.</title>
        <authorList>
            <person name="MacKellar D.C."/>
            <person name="Lieber L."/>
            <person name="Norman J."/>
            <person name="Bolger A."/>
            <person name="Tobin C."/>
            <person name="Murray J.W."/>
            <person name="Woodward J."/>
            <person name="Friesen M."/>
            <person name="Prell J."/>
        </authorList>
    </citation>
    <scope>NUCLEOTIDE SEQUENCE [LARGE SCALE GENOMIC DNA]</scope>
    <source>
        <strain evidence="9">H1</strain>
    </source>
</reference>
<keyword evidence="4" id="KW-0653">Protein transport</keyword>
<reference evidence="11 14" key="2">
    <citation type="submission" date="2015-02" db="EMBL/GenBank/DDBJ databases">
        <title>Physiological reanalysis, assessment of diazotrophy, and genome sequences of multiple isolates of Streptomyces thermoautotrophicus.</title>
        <authorList>
            <person name="MacKellar D.C."/>
            <person name="Lieber L."/>
            <person name="Norman J."/>
            <person name="Bolger A."/>
            <person name="Tobin C."/>
            <person name="Murray J.W."/>
            <person name="Prell J."/>
        </authorList>
    </citation>
    <scope>NUCLEOTIDE SEQUENCE [LARGE SCALE GENOMIC DNA]</scope>
    <source>
        <strain evidence="11 14">UBT1</strain>
    </source>
</reference>
<evidence type="ECO:0000256" key="2">
    <source>
        <dbReference type="ARBA" id="ARBA00022448"/>
    </source>
</evidence>
<keyword evidence="2" id="KW-0813">Transport</keyword>
<organism evidence="11 13">
    <name type="scientific">Carbonactinospora thermoautotrophica</name>
    <dbReference type="NCBI Taxonomy" id="1469144"/>
    <lineage>
        <taxon>Bacteria</taxon>
        <taxon>Bacillati</taxon>
        <taxon>Actinomycetota</taxon>
        <taxon>Actinomycetes</taxon>
        <taxon>Kitasatosporales</taxon>
        <taxon>Carbonactinosporaceae</taxon>
        <taxon>Carbonactinospora</taxon>
    </lineage>
</organism>
<comment type="subcellular location">
    <subcellularLocation>
        <location evidence="1">Membrane</location>
        <topology evidence="1">Single-pass membrane protein</topology>
    </subcellularLocation>
</comment>
<evidence type="ECO:0000313" key="11">
    <source>
        <dbReference type="EMBL" id="KWX08591.1"/>
    </source>
</evidence>
<keyword evidence="3" id="KW-0812">Transmembrane</keyword>
<sequence length="126" mass="14336">MFDIGGLEAVTLVVLAIIIFGPDKLPKAAAEAARMLRQVRSYAQNAREDIRRQLGPEFEDIDIADLNPKRFIRRNLLADDDLRFDSMQLYRDFSLDGKGLDDPFPTRRTQQRVQPGEMPPFDADAT</sequence>
<keyword evidence="7" id="KW-0472">Membrane</keyword>
<dbReference type="Pfam" id="PF02416">
    <property type="entry name" value="TatA_B_E"/>
    <property type="match status" value="1"/>
</dbReference>
<evidence type="ECO:0000256" key="6">
    <source>
        <dbReference type="ARBA" id="ARBA00023010"/>
    </source>
</evidence>
<evidence type="ECO:0000256" key="8">
    <source>
        <dbReference type="SAM" id="MobiDB-lite"/>
    </source>
</evidence>
<evidence type="ECO:0000256" key="1">
    <source>
        <dbReference type="ARBA" id="ARBA00004167"/>
    </source>
</evidence>